<keyword evidence="6 22" id="KW-0032">Aminotransferase</keyword>
<name>A0A179GIB8_PURLI</name>
<dbReference type="Gene3D" id="3.90.1150.10">
    <property type="entry name" value="Aspartate Aminotransferase, domain 1"/>
    <property type="match status" value="1"/>
</dbReference>
<keyword evidence="8 22" id="KW-0808">Transferase</keyword>
<keyword evidence="11" id="KW-0663">Pyridoxal phosphate</keyword>
<evidence type="ECO:0000256" key="11">
    <source>
        <dbReference type="ARBA" id="ARBA00022898"/>
    </source>
</evidence>
<dbReference type="InterPro" id="IPR022278">
    <property type="entry name" value="Pser_aminoTfrase"/>
</dbReference>
<evidence type="ECO:0000256" key="1">
    <source>
        <dbReference type="ARBA" id="ARBA00001933"/>
    </source>
</evidence>
<dbReference type="HAMAP" id="MF_00379">
    <property type="entry name" value="GTPase_MnmE"/>
    <property type="match status" value="1"/>
</dbReference>
<dbReference type="Gene3D" id="1.20.120.430">
    <property type="entry name" value="tRNA modification GTPase MnmE domain 2"/>
    <property type="match status" value="1"/>
</dbReference>
<dbReference type="InterPro" id="IPR015422">
    <property type="entry name" value="PyrdxlP-dep_Trfase_small"/>
</dbReference>
<evidence type="ECO:0000259" key="18">
    <source>
        <dbReference type="Pfam" id="PF00266"/>
    </source>
</evidence>
<dbReference type="InterPro" id="IPR015421">
    <property type="entry name" value="PyrdxlP-dep_Trfase_major"/>
</dbReference>
<dbReference type="InterPro" id="IPR015424">
    <property type="entry name" value="PyrdxlP-dep_Trfase"/>
</dbReference>
<evidence type="ECO:0000256" key="17">
    <source>
        <dbReference type="SAM" id="MobiDB-lite"/>
    </source>
</evidence>
<evidence type="ECO:0000256" key="9">
    <source>
        <dbReference type="ARBA" id="ARBA00022694"/>
    </source>
</evidence>
<dbReference type="InterPro" id="IPR018948">
    <property type="entry name" value="GTP-bd_TrmE_N"/>
</dbReference>
<dbReference type="Pfam" id="PF12631">
    <property type="entry name" value="MnmE_helical"/>
    <property type="match status" value="1"/>
</dbReference>
<comment type="catalytic activity">
    <reaction evidence="14">
        <text>4-(phosphooxy)-L-threonine + 2-oxoglutarate = (R)-3-hydroxy-2-oxo-4-phosphooxybutanoate + L-glutamate</text>
        <dbReference type="Rhea" id="RHEA:16573"/>
        <dbReference type="ChEBI" id="CHEBI:16810"/>
        <dbReference type="ChEBI" id="CHEBI:29985"/>
        <dbReference type="ChEBI" id="CHEBI:58452"/>
        <dbReference type="ChEBI" id="CHEBI:58538"/>
        <dbReference type="EC" id="2.6.1.52"/>
    </reaction>
</comment>
<reference evidence="22 23" key="1">
    <citation type="submission" date="2016-01" db="EMBL/GenBank/DDBJ databases">
        <title>Biosynthesis of antibiotic leucinostatins and their inhibition on Phytophthora in bio-control Purpureocillium lilacinum.</title>
        <authorList>
            <person name="Wang G."/>
            <person name="Liu Z."/>
            <person name="Lin R."/>
            <person name="Li E."/>
            <person name="Mao Z."/>
            <person name="Ling J."/>
            <person name="Yin W."/>
            <person name="Xie B."/>
        </authorList>
    </citation>
    <scope>NUCLEOTIDE SEQUENCE [LARGE SCALE GENOMIC DNA]</scope>
    <source>
        <strain evidence="22">PLBJ-1</strain>
    </source>
</reference>
<dbReference type="GO" id="GO:0005525">
    <property type="term" value="F:GTP binding"/>
    <property type="evidence" value="ECO:0007669"/>
    <property type="project" value="UniProtKB-KW"/>
</dbReference>
<dbReference type="GO" id="GO:0030170">
    <property type="term" value="F:pyridoxal phosphate binding"/>
    <property type="evidence" value="ECO:0007669"/>
    <property type="project" value="TreeGrafter"/>
</dbReference>
<feature type="domain" description="GTP-binding protein TrmE N-terminal" evidence="20">
    <location>
        <begin position="452"/>
        <end position="585"/>
    </location>
</feature>
<evidence type="ECO:0000256" key="13">
    <source>
        <dbReference type="ARBA" id="ARBA00023299"/>
    </source>
</evidence>
<evidence type="ECO:0000256" key="4">
    <source>
        <dbReference type="ARBA" id="ARBA00011043"/>
    </source>
</evidence>
<dbReference type="NCBIfam" id="NF003764">
    <property type="entry name" value="PRK05355.1"/>
    <property type="match status" value="1"/>
</dbReference>
<keyword evidence="9" id="KW-0819">tRNA processing</keyword>
<dbReference type="FunFam" id="3.90.1150.10:FF:000006">
    <property type="entry name" value="Phosphoserine aminotransferase"/>
    <property type="match status" value="1"/>
</dbReference>
<gene>
    <name evidence="22" type="ORF">VFPBJ_07652</name>
</gene>
<dbReference type="EC" id="2.6.1.52" evidence="5"/>
<dbReference type="SUPFAM" id="SSF53383">
    <property type="entry name" value="PLP-dependent transferases"/>
    <property type="match status" value="1"/>
</dbReference>
<dbReference type="NCBIfam" id="NF003661">
    <property type="entry name" value="PRK05291.1-3"/>
    <property type="match status" value="1"/>
</dbReference>
<dbReference type="GO" id="GO:0003924">
    <property type="term" value="F:GTPase activity"/>
    <property type="evidence" value="ECO:0007669"/>
    <property type="project" value="InterPro"/>
</dbReference>
<evidence type="ECO:0000256" key="3">
    <source>
        <dbReference type="ARBA" id="ARBA00006904"/>
    </source>
</evidence>
<dbReference type="Proteomes" id="UP000078240">
    <property type="component" value="Unassembled WGS sequence"/>
</dbReference>
<dbReference type="GO" id="GO:0004648">
    <property type="term" value="F:O-phospho-L-serine:2-oxoglutarate aminotransferase activity"/>
    <property type="evidence" value="ECO:0007669"/>
    <property type="project" value="UniProtKB-EC"/>
</dbReference>
<proteinExistence type="inferred from homology"/>
<evidence type="ECO:0000256" key="6">
    <source>
        <dbReference type="ARBA" id="ARBA00022576"/>
    </source>
</evidence>
<evidence type="ECO:0000256" key="2">
    <source>
        <dbReference type="ARBA" id="ARBA00005099"/>
    </source>
</evidence>
<dbReference type="InterPro" id="IPR027266">
    <property type="entry name" value="TrmE/GcvT-like"/>
</dbReference>
<evidence type="ECO:0000256" key="8">
    <source>
        <dbReference type="ARBA" id="ARBA00022679"/>
    </source>
</evidence>
<dbReference type="Gene3D" id="3.40.50.300">
    <property type="entry name" value="P-loop containing nucleotide triphosphate hydrolases"/>
    <property type="match status" value="1"/>
</dbReference>
<comment type="pathway">
    <text evidence="2">Amino-acid biosynthesis; L-serine biosynthesis; L-serine from 3-phospho-D-glycerate: step 2/3.</text>
</comment>
<dbReference type="NCBIfam" id="TIGR00231">
    <property type="entry name" value="small_GTP"/>
    <property type="match status" value="1"/>
</dbReference>
<dbReference type="Pfam" id="PF10396">
    <property type="entry name" value="TrmE_N"/>
    <property type="match status" value="1"/>
</dbReference>
<feature type="region of interest" description="Disordered" evidence="17">
    <location>
        <begin position="852"/>
        <end position="873"/>
    </location>
</feature>
<comment type="cofactor">
    <cofactor evidence="1 16">
        <name>pyridoxal 5'-phosphate</name>
        <dbReference type="ChEBI" id="CHEBI:597326"/>
    </cofactor>
</comment>
<evidence type="ECO:0000313" key="22">
    <source>
        <dbReference type="EMBL" id="OAQ77180.1"/>
    </source>
</evidence>
<dbReference type="SUPFAM" id="SSF116878">
    <property type="entry name" value="TrmE connector domain"/>
    <property type="match status" value="1"/>
</dbReference>
<dbReference type="InterPro" id="IPR020578">
    <property type="entry name" value="Aminotrans_V_PyrdxlP_BS"/>
</dbReference>
<evidence type="ECO:0000256" key="7">
    <source>
        <dbReference type="ARBA" id="ARBA00022605"/>
    </source>
</evidence>
<dbReference type="InterPro" id="IPR005225">
    <property type="entry name" value="Small_GTP-bd"/>
</dbReference>
<comment type="caution">
    <text evidence="22">The sequence shown here is derived from an EMBL/GenBank/DDBJ whole genome shotgun (WGS) entry which is preliminary data.</text>
</comment>
<accession>A0A179GIB8</accession>
<dbReference type="EMBL" id="LSBH01000006">
    <property type="protein sequence ID" value="OAQ77180.1"/>
    <property type="molecule type" value="Genomic_DNA"/>
</dbReference>
<dbReference type="InterPro" id="IPR004520">
    <property type="entry name" value="GTPase_MnmE"/>
</dbReference>
<sequence>MAKARSDITYFGAGPALLPTDVLEKASQALLNFDGTGLGIAEHSHRSALATKIINEAKADLASYLDIPEDYDVLFMQGGGSGEFSATAYNLVGSWVLRHRNRIFGSDKQHSDADDLNEPTLVQELKTKVGKDLKLDYVVTGSWSQKAAAEAARLFGPEHVNVVADARKQNDGKFGVVPDEATWKLSDDAAMVYYCDNETVDGVEFPAFPKCLEPKADGSGPIVVADMSSNILSRRVPVRNFGVIFFGAQKNLGSTGVTVVIIKKSLLPQPSATLMRHLALPLPPIVLQYEMIAKNNSLYNTLSIFDVYVAGQVLKKLLATYPDKVNGQEAVSQKKAELIYGALDAHPDVYRVVPAKSARSRMNVCFRVSKNGDVDATEKAFLAEGEKLGLTGLKGHRSVGGIRASNYNSISLEGAEKLAKFINSFAQSTFHSGAPRLSVAGGSSTLPTIGDTIYALSTAQGRAGIAVIRISGPSCLDVYQSLCPSKALPKPRYATVRTLFDPQPPAPHEPAGILDSEALVLYFPAPKTVTGEDVLELHVHGGPATVKAVLAAIPRCRTSSINAHPRRIRYAEPGEFTKRAFFNDRLDLAQVESLSDALAADTEQQRRAAVRGTSGALGRAYERWRQQLLLARGELEALIDFSEDQHFDEPQGELLESVARQVDDMLAGIRLHELGSQRSELLRGGIRIALVGPPNVGKSSLMNLVVGREASIVSGEAGTTRDIVEASLDIRGFLCGFADTAGFRSRASVAEEGTVLGAVEEEGIRRARQKAQESDVVIVLASVEQGPSGPFIHYDKETLELAAEADAHLVVVNKRDAVDEATFATLLADFRQTLRSQNPILASTIPLPISCKKGRQTDEVPPSGTTTTTTTTDPGGIHAVIDALVASFQAMTEMPPDLQDLLGVTERQRQLLVKCRAHLEEFMLEARPEDDDVEADAVLAAEYLRYAADCLARITGKGEAGDVEDVLGVVFEKFCVGK</sequence>
<dbReference type="InterPro" id="IPR031168">
    <property type="entry name" value="G_TrmE"/>
</dbReference>
<feature type="domain" description="MnmE helical" evidence="21">
    <location>
        <begin position="588"/>
        <end position="975"/>
    </location>
</feature>
<dbReference type="PANTHER" id="PTHR43247">
    <property type="entry name" value="PHOSPHOSERINE AMINOTRANSFERASE"/>
    <property type="match status" value="1"/>
</dbReference>
<evidence type="ECO:0000256" key="10">
    <source>
        <dbReference type="ARBA" id="ARBA00022741"/>
    </source>
</evidence>
<dbReference type="UniPathway" id="UPA00135">
    <property type="reaction ID" value="UER00197"/>
</dbReference>
<comment type="similarity">
    <text evidence="4">Belongs to the TRAFAC class TrmE-Era-EngA-EngB-Septin-like GTPase superfamily. TrmE GTPase family.</text>
</comment>
<evidence type="ECO:0000259" key="19">
    <source>
        <dbReference type="Pfam" id="PF01926"/>
    </source>
</evidence>
<dbReference type="GO" id="GO:0006564">
    <property type="term" value="P:L-serine biosynthetic process"/>
    <property type="evidence" value="ECO:0007669"/>
    <property type="project" value="UniProtKB-KW"/>
</dbReference>
<evidence type="ECO:0000256" key="15">
    <source>
        <dbReference type="ARBA" id="ARBA00049007"/>
    </source>
</evidence>
<evidence type="ECO:0000256" key="16">
    <source>
        <dbReference type="RuleBase" id="RU004504"/>
    </source>
</evidence>
<evidence type="ECO:0000256" key="12">
    <source>
        <dbReference type="ARBA" id="ARBA00023134"/>
    </source>
</evidence>
<dbReference type="InterPro" id="IPR000192">
    <property type="entry name" value="Aminotrans_V_dom"/>
</dbReference>
<dbReference type="SUPFAM" id="SSF52540">
    <property type="entry name" value="P-loop containing nucleoside triphosphate hydrolases"/>
    <property type="match status" value="1"/>
</dbReference>
<organism evidence="22 23">
    <name type="scientific">Purpureocillium lilacinum</name>
    <name type="common">Paecilomyces lilacinus</name>
    <dbReference type="NCBI Taxonomy" id="33203"/>
    <lineage>
        <taxon>Eukaryota</taxon>
        <taxon>Fungi</taxon>
        <taxon>Dikarya</taxon>
        <taxon>Ascomycota</taxon>
        <taxon>Pezizomycotina</taxon>
        <taxon>Sordariomycetes</taxon>
        <taxon>Hypocreomycetidae</taxon>
        <taxon>Hypocreales</taxon>
        <taxon>Ophiocordycipitaceae</taxon>
        <taxon>Purpureocillium</taxon>
    </lineage>
</organism>
<dbReference type="PANTHER" id="PTHR43247:SF1">
    <property type="entry name" value="PHOSPHOSERINE AMINOTRANSFERASE"/>
    <property type="match status" value="1"/>
</dbReference>
<feature type="domain" description="G" evidence="19">
    <location>
        <begin position="687"/>
        <end position="814"/>
    </location>
</feature>
<dbReference type="HAMAP" id="MF_00160">
    <property type="entry name" value="SerC_aminotrans_5"/>
    <property type="match status" value="1"/>
</dbReference>
<dbReference type="Pfam" id="PF00266">
    <property type="entry name" value="Aminotran_5"/>
    <property type="match status" value="2"/>
</dbReference>
<dbReference type="InterPro" id="IPR006073">
    <property type="entry name" value="GTP-bd"/>
</dbReference>
<feature type="domain" description="Aminotransferase class V" evidence="18">
    <location>
        <begin position="123"/>
        <end position="414"/>
    </location>
</feature>
<dbReference type="InterPro" id="IPR027417">
    <property type="entry name" value="P-loop_NTPase"/>
</dbReference>
<dbReference type="InterPro" id="IPR025867">
    <property type="entry name" value="MnmE_helical"/>
</dbReference>
<protein>
    <recommendedName>
        <fullName evidence="5">phosphoserine transaminase</fullName>
        <ecNumber evidence="5">2.6.1.52</ecNumber>
    </recommendedName>
</protein>
<evidence type="ECO:0000313" key="23">
    <source>
        <dbReference type="Proteomes" id="UP000078240"/>
    </source>
</evidence>
<keyword evidence="7" id="KW-0028">Amino-acid biosynthesis</keyword>
<comment type="catalytic activity">
    <reaction evidence="15">
        <text>O-phospho-L-serine + 2-oxoglutarate = 3-phosphooxypyruvate + L-glutamate</text>
        <dbReference type="Rhea" id="RHEA:14329"/>
        <dbReference type="ChEBI" id="CHEBI:16810"/>
        <dbReference type="ChEBI" id="CHEBI:18110"/>
        <dbReference type="ChEBI" id="CHEBI:29985"/>
        <dbReference type="ChEBI" id="CHEBI:57524"/>
        <dbReference type="EC" id="2.6.1.52"/>
    </reaction>
</comment>
<keyword evidence="13" id="KW-0718">Serine biosynthesis</keyword>
<comment type="similarity">
    <text evidence="3">Belongs to the class-V pyridoxal-phosphate-dependent aminotransferase family. SerC subfamily.</text>
</comment>
<dbReference type="CDD" id="cd04164">
    <property type="entry name" value="trmE"/>
    <property type="match status" value="1"/>
</dbReference>
<evidence type="ECO:0000256" key="14">
    <source>
        <dbReference type="ARBA" id="ARBA00047630"/>
    </source>
</evidence>
<evidence type="ECO:0000259" key="21">
    <source>
        <dbReference type="Pfam" id="PF12631"/>
    </source>
</evidence>
<dbReference type="CDD" id="cd14858">
    <property type="entry name" value="TrmE_N"/>
    <property type="match status" value="1"/>
</dbReference>
<dbReference type="Gene3D" id="3.40.640.10">
    <property type="entry name" value="Type I PLP-dependent aspartate aminotransferase-like (Major domain)"/>
    <property type="match status" value="1"/>
</dbReference>
<dbReference type="AlphaFoldDB" id="A0A179GIB8"/>
<dbReference type="GO" id="GO:0005737">
    <property type="term" value="C:cytoplasm"/>
    <property type="evidence" value="ECO:0007669"/>
    <property type="project" value="TreeGrafter"/>
</dbReference>
<dbReference type="Pfam" id="PF01926">
    <property type="entry name" value="MMR_HSR1"/>
    <property type="match status" value="1"/>
</dbReference>
<dbReference type="SUPFAM" id="SSF103025">
    <property type="entry name" value="Folate-binding domain"/>
    <property type="match status" value="1"/>
</dbReference>
<keyword evidence="12" id="KW-0342">GTP-binding</keyword>
<evidence type="ECO:0000259" key="20">
    <source>
        <dbReference type="Pfam" id="PF10396"/>
    </source>
</evidence>
<evidence type="ECO:0000256" key="5">
    <source>
        <dbReference type="ARBA" id="ARBA00013030"/>
    </source>
</evidence>
<dbReference type="GO" id="GO:0006400">
    <property type="term" value="P:tRNA modification"/>
    <property type="evidence" value="ECO:0007669"/>
    <property type="project" value="InterPro"/>
</dbReference>
<feature type="domain" description="Aminotransferase class V" evidence="18">
    <location>
        <begin position="10"/>
        <end position="104"/>
    </location>
</feature>
<keyword evidence="10" id="KW-0547">Nucleotide-binding</keyword>
<dbReference type="PROSITE" id="PS00595">
    <property type="entry name" value="AA_TRANSFER_CLASS_5"/>
    <property type="match status" value="1"/>
</dbReference>
<dbReference type="InterPro" id="IPR027368">
    <property type="entry name" value="MnmE_dom2"/>
</dbReference>
<dbReference type="Gene3D" id="3.30.1360.120">
    <property type="entry name" value="Probable tRNA modification gtpase trme, domain 1"/>
    <property type="match status" value="1"/>
</dbReference>